<keyword evidence="1" id="KW-0694">RNA-binding</keyword>
<dbReference type="EMBL" id="CAJVPQ010000420">
    <property type="protein sequence ID" value="CAG8479764.1"/>
    <property type="molecule type" value="Genomic_DNA"/>
</dbReference>
<comment type="caution">
    <text evidence="5">The sequence shown here is derived from an EMBL/GenBank/DDBJ whole genome shotgun (WGS) entry which is preliminary data.</text>
</comment>
<feature type="domain" description="SLS1 N-terminal" evidence="3">
    <location>
        <begin position="113"/>
        <end position="182"/>
    </location>
</feature>
<dbReference type="GO" id="GO:0003723">
    <property type="term" value="F:RNA binding"/>
    <property type="evidence" value="ECO:0007669"/>
    <property type="project" value="UniProtKB-UniRule"/>
</dbReference>
<dbReference type="Pfam" id="PF20778">
    <property type="entry name" value="SLS1_C"/>
    <property type="match status" value="1"/>
</dbReference>
<name>A0A9N8WAZ3_9GLOM</name>
<gene>
    <name evidence="5" type="ORF">FCALED_LOCUS2646</name>
</gene>
<dbReference type="InterPro" id="IPR048400">
    <property type="entry name" value="SLS1_N"/>
</dbReference>
<dbReference type="AlphaFoldDB" id="A0A9N8WAZ3"/>
<proteinExistence type="predicted"/>
<evidence type="ECO:0000259" key="4">
    <source>
        <dbReference type="Pfam" id="PF20778"/>
    </source>
</evidence>
<evidence type="ECO:0000313" key="5">
    <source>
        <dbReference type="EMBL" id="CAG8479764.1"/>
    </source>
</evidence>
<protein>
    <submittedName>
        <fullName evidence="5">3418_t:CDS:1</fullName>
    </submittedName>
</protein>
<accession>A0A9N8WAZ3</accession>
<evidence type="ECO:0000256" key="1">
    <source>
        <dbReference type="PROSITE-ProRule" id="PRU00117"/>
    </source>
</evidence>
<dbReference type="SUPFAM" id="SSF54791">
    <property type="entry name" value="Eukaryotic type KH-domain (KH-domain type I)"/>
    <property type="match status" value="1"/>
</dbReference>
<feature type="domain" description="SLS1 C-terminal" evidence="4">
    <location>
        <begin position="345"/>
        <end position="673"/>
    </location>
</feature>
<feature type="region of interest" description="Disordered" evidence="2">
    <location>
        <begin position="44"/>
        <end position="74"/>
    </location>
</feature>
<dbReference type="InterPro" id="IPR036612">
    <property type="entry name" value="KH_dom_type_1_sf"/>
</dbReference>
<dbReference type="InterPro" id="IPR048401">
    <property type="entry name" value="SLS1_C"/>
</dbReference>
<keyword evidence="6" id="KW-1185">Reference proteome</keyword>
<dbReference type="Pfam" id="PF20776">
    <property type="entry name" value="SLS1_N"/>
    <property type="match status" value="1"/>
</dbReference>
<dbReference type="OrthoDB" id="5392646at2759"/>
<evidence type="ECO:0000256" key="2">
    <source>
        <dbReference type="SAM" id="MobiDB-lite"/>
    </source>
</evidence>
<organism evidence="5 6">
    <name type="scientific">Funneliformis caledonium</name>
    <dbReference type="NCBI Taxonomy" id="1117310"/>
    <lineage>
        <taxon>Eukaryota</taxon>
        <taxon>Fungi</taxon>
        <taxon>Fungi incertae sedis</taxon>
        <taxon>Mucoromycota</taxon>
        <taxon>Glomeromycotina</taxon>
        <taxon>Glomeromycetes</taxon>
        <taxon>Glomerales</taxon>
        <taxon>Glomeraceae</taxon>
        <taxon>Funneliformis</taxon>
    </lineage>
</organism>
<reference evidence="5" key="1">
    <citation type="submission" date="2021-06" db="EMBL/GenBank/DDBJ databases">
        <authorList>
            <person name="Kallberg Y."/>
            <person name="Tangrot J."/>
            <person name="Rosling A."/>
        </authorList>
    </citation>
    <scope>NUCLEOTIDE SEQUENCE</scope>
    <source>
        <strain evidence="5">UK204</strain>
    </source>
</reference>
<dbReference type="Proteomes" id="UP000789570">
    <property type="component" value="Unassembled WGS sequence"/>
</dbReference>
<evidence type="ECO:0000259" key="3">
    <source>
        <dbReference type="Pfam" id="PF20776"/>
    </source>
</evidence>
<evidence type="ECO:0000313" key="6">
    <source>
        <dbReference type="Proteomes" id="UP000789570"/>
    </source>
</evidence>
<sequence>MYFRSRLTIINQRIGLTLSHPIQTNFKLSRPQFTVFQNYAASTNSSKKDKKDKKSGKSMRTSKNEEKVKISRKKKEPLLSKDKLSTIYNELSQDLWQSRTLSAKLSLESPTFTEDVDEVIESHKPIKKLLTTDEHQELIIKIDKAFIVPQLKSFLKKRSKSFSGLNKNKLIEKVISEIWKIEKVVEEQSKPIDLFFILGPEEKALREIKNKSNVKILIDSESLSYKIIGFSQNIEKAKEMIKNMTIYHTATMELPSHIKDNNKSLQEIMPLVQDICYASETFIEVDASRQFVVSGRSYQDIKEALRLLNVALHKPDRNEADLVLCNESQDFNEYSFFPIHDSEIMSLYNRNLNWHRVGRIDPKVSTLGEHLYTLHESESFLKEPIPLPFYLSDAPNKVTNMNKLGIFLNEFLKESKFKSKPEICSMFGYKVFHDEKNDEKNLFIPPLSGNFSREMLEKWIKESSHLRTFLPSYPYPNFLTSLMDPISKFQKSVQFDYLPFKSKSESSCNQRLSILLDVTDLNLKFKESNILKKRFVVDLLMMNSPTDLRLSAIIKESVDRSFNIDNFLKECSYISPRNIRCPKEYVFNFGSEEGKKNIPYNLERMKFYTTSQYKYNGFTLSVSKISELETNFDRPEIKLIYEPANITKSPIEFLAKSSEEENRSYLEKWENFISVSLAIVNSIGNK</sequence>
<feature type="compositionally biased region" description="Basic residues" evidence="2">
    <location>
        <begin position="48"/>
        <end position="57"/>
    </location>
</feature>
<dbReference type="PROSITE" id="PS50084">
    <property type="entry name" value="KH_TYPE_1"/>
    <property type="match status" value="1"/>
</dbReference>